<sequence>MIITNKDSLLQALEQGYTLTIDNSGNIKTENRLSSSFRKFADLFRSAKTIKVRQQCLQIAMANIVNSDSIVNAGPRNIQEPLHSTSRTLEEIAATSQEILCSAMITYILEKKFGTENPQVQKSISEYIQKEWAEDNSTVPISYPAVNSFISSRLVGIYVTKILYNKPEPIRKGVISFLTSSWEKENSGSQPKQESIEQYVTQEIDHWQRTDPLGQTIANLAYGYTIDSEALTEHMQFFKQGILEAIDETWKEDKLTNYSDDGIFNLFTVDAPRDRPSIQGERVFLQSDLPNAKDIYVKMIKEEFPEFSMAAIVTTIMTQKSLPNLSCMVSGIKTYCPLNPYIPNNKDDNDMVPDVVPLIENSDSIQPRMTLTHNNEEIIIHCNYGIKLCCPILDLQQTVGNVQVDIVIPKGQFPLPISNIPNIQVKNMQVNRPVGFVA</sequence>
<dbReference type="AlphaFoldDB" id="Q1MSD7"/>
<organism evidence="1 2">
    <name type="scientific">Lawsonia intracellularis (strain PHE/MN1-00)</name>
    <dbReference type="NCBI Taxonomy" id="363253"/>
    <lineage>
        <taxon>Bacteria</taxon>
        <taxon>Pseudomonadati</taxon>
        <taxon>Thermodesulfobacteriota</taxon>
        <taxon>Desulfovibrionia</taxon>
        <taxon>Desulfovibrionales</taxon>
        <taxon>Desulfovibrionaceae</taxon>
        <taxon>Lawsonia</taxon>
    </lineage>
</organism>
<name>Q1MSD7_LAWIP</name>
<dbReference type="HOGENOM" id="CLU_625279_0_0_7"/>
<protein>
    <submittedName>
        <fullName evidence="1">NA</fullName>
    </submittedName>
</protein>
<evidence type="ECO:0000313" key="1">
    <source>
        <dbReference type="EMBL" id="CAJ54088.1"/>
    </source>
</evidence>
<dbReference type="KEGG" id="lip:LI0032"/>
<dbReference type="EMBL" id="AM180252">
    <property type="protein sequence ID" value="CAJ54088.1"/>
    <property type="molecule type" value="Genomic_DNA"/>
</dbReference>
<reference evidence="1 2" key="1">
    <citation type="submission" date="2005-11" db="EMBL/GenBank/DDBJ databases">
        <title>The complete genome sequence of Lawsonia intracellularis: the causative agent of proliferative enteropathy.</title>
        <authorList>
            <person name="Kaur K."/>
            <person name="Zhang Q."/>
            <person name="Beckler D."/>
            <person name="Munir S."/>
            <person name="Li L."/>
            <person name="Kinsley K."/>
            <person name="Herron L."/>
            <person name="Peterson A."/>
            <person name="May B."/>
            <person name="Singh S."/>
            <person name="Gebhart C."/>
            <person name="Kapur V."/>
        </authorList>
    </citation>
    <scope>NUCLEOTIDE SEQUENCE [LARGE SCALE GENOMIC DNA]</scope>
    <source>
        <strain evidence="1 2">PHE/MN1-00</strain>
    </source>
</reference>
<dbReference type="Proteomes" id="UP000002430">
    <property type="component" value="Chromosome"/>
</dbReference>
<evidence type="ECO:0000313" key="2">
    <source>
        <dbReference type="Proteomes" id="UP000002430"/>
    </source>
</evidence>
<keyword evidence="2" id="KW-1185">Reference proteome</keyword>
<gene>
    <name evidence="1" type="ordered locus">LI0032</name>
</gene>
<dbReference type="RefSeq" id="WP_011526115.1">
    <property type="nucleotide sequence ID" value="NC_008011.1"/>
</dbReference>
<accession>Q1MSD7</accession>
<proteinExistence type="predicted"/>